<keyword evidence="5" id="KW-1003">Cell membrane</keyword>
<protein>
    <recommendedName>
        <fullName evidence="4">Undecaprenyl-diphosphatase</fullName>
        <ecNumber evidence="3">3.6.1.27</ecNumber>
    </recommendedName>
    <alternativeName>
        <fullName evidence="10">Undecaprenyl pyrophosphate phosphatase</fullName>
    </alternativeName>
</protein>
<gene>
    <name evidence="13" type="ORF">MNBD_GAMMA18-1472</name>
</gene>
<comment type="similarity">
    <text evidence="2">Belongs to the UppP family.</text>
</comment>
<keyword evidence="9 12" id="KW-0472">Membrane</keyword>
<accession>A0A3B1A9I9</accession>
<keyword evidence="8 12" id="KW-1133">Transmembrane helix</keyword>
<evidence type="ECO:0000256" key="8">
    <source>
        <dbReference type="ARBA" id="ARBA00022989"/>
    </source>
</evidence>
<dbReference type="GO" id="GO:0050380">
    <property type="term" value="F:undecaprenyl-diphosphatase activity"/>
    <property type="evidence" value="ECO:0007669"/>
    <property type="project" value="UniProtKB-EC"/>
</dbReference>
<dbReference type="AlphaFoldDB" id="A0A3B1A9I9"/>
<dbReference type="EC" id="3.6.1.27" evidence="3"/>
<evidence type="ECO:0000256" key="1">
    <source>
        <dbReference type="ARBA" id="ARBA00004651"/>
    </source>
</evidence>
<keyword evidence="7 13" id="KW-0378">Hydrolase</keyword>
<evidence type="ECO:0000256" key="2">
    <source>
        <dbReference type="ARBA" id="ARBA00010621"/>
    </source>
</evidence>
<keyword evidence="6 12" id="KW-0812">Transmembrane</keyword>
<proteinExistence type="inferred from homology"/>
<evidence type="ECO:0000256" key="5">
    <source>
        <dbReference type="ARBA" id="ARBA00022475"/>
    </source>
</evidence>
<evidence type="ECO:0000256" key="6">
    <source>
        <dbReference type="ARBA" id="ARBA00022692"/>
    </source>
</evidence>
<comment type="catalytic activity">
    <reaction evidence="11">
        <text>di-trans,octa-cis-undecaprenyl diphosphate + H2O = di-trans,octa-cis-undecaprenyl phosphate + phosphate + H(+)</text>
        <dbReference type="Rhea" id="RHEA:28094"/>
        <dbReference type="ChEBI" id="CHEBI:15377"/>
        <dbReference type="ChEBI" id="CHEBI:15378"/>
        <dbReference type="ChEBI" id="CHEBI:43474"/>
        <dbReference type="ChEBI" id="CHEBI:58405"/>
        <dbReference type="ChEBI" id="CHEBI:60392"/>
        <dbReference type="EC" id="3.6.1.27"/>
    </reaction>
</comment>
<evidence type="ECO:0000256" key="7">
    <source>
        <dbReference type="ARBA" id="ARBA00022801"/>
    </source>
</evidence>
<evidence type="ECO:0000256" key="9">
    <source>
        <dbReference type="ARBA" id="ARBA00023136"/>
    </source>
</evidence>
<evidence type="ECO:0000313" key="13">
    <source>
        <dbReference type="EMBL" id="VAW90404.1"/>
    </source>
</evidence>
<evidence type="ECO:0000256" key="12">
    <source>
        <dbReference type="SAM" id="Phobius"/>
    </source>
</evidence>
<organism evidence="13">
    <name type="scientific">hydrothermal vent metagenome</name>
    <dbReference type="NCBI Taxonomy" id="652676"/>
    <lineage>
        <taxon>unclassified sequences</taxon>
        <taxon>metagenomes</taxon>
        <taxon>ecological metagenomes</taxon>
    </lineage>
</organism>
<evidence type="ECO:0000256" key="10">
    <source>
        <dbReference type="ARBA" id="ARBA00032707"/>
    </source>
</evidence>
<evidence type="ECO:0000256" key="3">
    <source>
        <dbReference type="ARBA" id="ARBA00012374"/>
    </source>
</evidence>
<dbReference type="EMBL" id="UOFP01000327">
    <property type="protein sequence ID" value="VAW90404.1"/>
    <property type="molecule type" value="Genomic_DNA"/>
</dbReference>
<reference evidence="13" key="1">
    <citation type="submission" date="2018-06" db="EMBL/GenBank/DDBJ databases">
        <authorList>
            <person name="Zhirakovskaya E."/>
        </authorList>
    </citation>
    <scope>NUCLEOTIDE SEQUENCE</scope>
</reference>
<dbReference type="InterPro" id="IPR003824">
    <property type="entry name" value="UppP"/>
</dbReference>
<evidence type="ECO:0000256" key="4">
    <source>
        <dbReference type="ARBA" id="ARBA00021581"/>
    </source>
</evidence>
<evidence type="ECO:0000256" key="11">
    <source>
        <dbReference type="ARBA" id="ARBA00047594"/>
    </source>
</evidence>
<comment type="subcellular location">
    <subcellularLocation>
        <location evidence="1">Cell membrane</location>
        <topology evidence="1">Multi-pass membrane protein</topology>
    </subcellularLocation>
</comment>
<sequence length="47" mass="5364">MALGVAFSALTAYLCIHFFLQLVERVGMLPFVIYRLILGVVLLWMFS</sequence>
<name>A0A3B1A9I9_9ZZZZ</name>
<feature type="transmembrane region" description="Helical" evidence="12">
    <location>
        <begin position="28"/>
        <end position="46"/>
    </location>
</feature>
<dbReference type="GO" id="GO:0005886">
    <property type="term" value="C:plasma membrane"/>
    <property type="evidence" value="ECO:0007669"/>
    <property type="project" value="UniProtKB-SubCell"/>
</dbReference>
<dbReference type="Pfam" id="PF02673">
    <property type="entry name" value="BacA"/>
    <property type="match status" value="1"/>
</dbReference>